<dbReference type="GO" id="GO:0031902">
    <property type="term" value="C:late endosome membrane"/>
    <property type="evidence" value="ECO:0007669"/>
    <property type="project" value="TreeGrafter"/>
</dbReference>
<feature type="non-terminal residue" evidence="2">
    <location>
        <position position="1"/>
    </location>
</feature>
<dbReference type="PANTHER" id="PTHR46121:SF3">
    <property type="entry name" value="STEROIDOGENIC ACUTE REGULATORY-LIKE PROTEIN 1"/>
    <property type="match status" value="1"/>
</dbReference>
<sequence length="232" mass="25503">SDMSVTLHNVTDTLTPDHEQYDDALNAAAAAFLEAEALFDDGSFTAKEGWKKKGDDASIAIYVKSTPQGKLVAVSAILECPVDDVMHETWTGLDSLPTWNTSINFAETVAVLSDNADIVRYGNNDVLIVTGREFLTARIYRKTVEGYIMASRSVDLPEKPENKNKVRAFMHLGASRFRADPSNARRTLCDVVMLGDLRGSLPKTLVDSVMPTIMSMATEQNVKHFKELGQST</sequence>
<evidence type="ECO:0000259" key="1">
    <source>
        <dbReference type="PROSITE" id="PS50848"/>
    </source>
</evidence>
<dbReference type="InterPro" id="IPR002913">
    <property type="entry name" value="START_lipid-bd_dom"/>
</dbReference>
<proteinExistence type="predicted"/>
<dbReference type="AlphaFoldDB" id="A0AAV5VV06"/>
<protein>
    <recommendedName>
        <fullName evidence="1">START domain-containing protein</fullName>
    </recommendedName>
</protein>
<accession>A0AAV5VV06</accession>
<dbReference type="SMART" id="SM00234">
    <property type="entry name" value="START"/>
    <property type="match status" value="1"/>
</dbReference>
<dbReference type="PROSITE" id="PS50848">
    <property type="entry name" value="START"/>
    <property type="match status" value="1"/>
</dbReference>
<dbReference type="InterPro" id="IPR051869">
    <property type="entry name" value="STARD3"/>
</dbReference>
<dbReference type="GO" id="GO:0005765">
    <property type="term" value="C:lysosomal membrane"/>
    <property type="evidence" value="ECO:0007669"/>
    <property type="project" value="TreeGrafter"/>
</dbReference>
<dbReference type="Proteomes" id="UP001432322">
    <property type="component" value="Unassembled WGS sequence"/>
</dbReference>
<dbReference type="GO" id="GO:0099044">
    <property type="term" value="P:vesicle tethering to endoplasmic reticulum"/>
    <property type="evidence" value="ECO:0007669"/>
    <property type="project" value="TreeGrafter"/>
</dbReference>
<name>A0AAV5VV06_9BILA</name>
<dbReference type="Gene3D" id="3.30.530.20">
    <property type="match status" value="1"/>
</dbReference>
<dbReference type="EMBL" id="BTSY01000004">
    <property type="protein sequence ID" value="GMT22375.1"/>
    <property type="molecule type" value="Genomic_DNA"/>
</dbReference>
<feature type="domain" description="START" evidence="1">
    <location>
        <begin position="47"/>
        <end position="230"/>
    </location>
</feature>
<dbReference type="GO" id="GO:0140284">
    <property type="term" value="C:endoplasmic reticulum-endosome membrane contact site"/>
    <property type="evidence" value="ECO:0007669"/>
    <property type="project" value="TreeGrafter"/>
</dbReference>
<keyword evidence="3" id="KW-1185">Reference proteome</keyword>
<reference evidence="2" key="1">
    <citation type="submission" date="2023-10" db="EMBL/GenBank/DDBJ databases">
        <title>Genome assembly of Pristionchus species.</title>
        <authorList>
            <person name="Yoshida K."/>
            <person name="Sommer R.J."/>
        </authorList>
    </citation>
    <scope>NUCLEOTIDE SEQUENCE</scope>
    <source>
        <strain evidence="2">RS5133</strain>
    </source>
</reference>
<dbReference type="GO" id="GO:0008289">
    <property type="term" value="F:lipid binding"/>
    <property type="evidence" value="ECO:0007669"/>
    <property type="project" value="InterPro"/>
</dbReference>
<dbReference type="SUPFAM" id="SSF55961">
    <property type="entry name" value="Bet v1-like"/>
    <property type="match status" value="1"/>
</dbReference>
<evidence type="ECO:0000313" key="3">
    <source>
        <dbReference type="Proteomes" id="UP001432322"/>
    </source>
</evidence>
<dbReference type="PANTHER" id="PTHR46121">
    <property type="entry name" value="STEROIDOGENIC ACUTE REGULATORY PROTEIN-LIKE"/>
    <property type="match status" value="1"/>
</dbReference>
<dbReference type="InterPro" id="IPR023393">
    <property type="entry name" value="START-like_dom_sf"/>
</dbReference>
<organism evidence="2 3">
    <name type="scientific">Pristionchus fissidentatus</name>
    <dbReference type="NCBI Taxonomy" id="1538716"/>
    <lineage>
        <taxon>Eukaryota</taxon>
        <taxon>Metazoa</taxon>
        <taxon>Ecdysozoa</taxon>
        <taxon>Nematoda</taxon>
        <taxon>Chromadorea</taxon>
        <taxon>Rhabditida</taxon>
        <taxon>Rhabditina</taxon>
        <taxon>Diplogasteromorpha</taxon>
        <taxon>Diplogasteroidea</taxon>
        <taxon>Neodiplogasteridae</taxon>
        <taxon>Pristionchus</taxon>
    </lineage>
</organism>
<evidence type="ECO:0000313" key="2">
    <source>
        <dbReference type="EMBL" id="GMT22375.1"/>
    </source>
</evidence>
<dbReference type="CDD" id="cd00177">
    <property type="entry name" value="START"/>
    <property type="match status" value="1"/>
</dbReference>
<dbReference type="Pfam" id="PF01852">
    <property type="entry name" value="START"/>
    <property type="match status" value="1"/>
</dbReference>
<dbReference type="GO" id="GO:0005789">
    <property type="term" value="C:endoplasmic reticulum membrane"/>
    <property type="evidence" value="ECO:0007669"/>
    <property type="project" value="TreeGrafter"/>
</dbReference>
<comment type="caution">
    <text evidence="2">The sequence shown here is derived from an EMBL/GenBank/DDBJ whole genome shotgun (WGS) entry which is preliminary data.</text>
</comment>
<gene>
    <name evidence="2" type="ORF">PFISCL1PPCAC_13672</name>
</gene>